<dbReference type="Proteomes" id="UP000735302">
    <property type="component" value="Unassembled WGS sequence"/>
</dbReference>
<evidence type="ECO:0000256" key="7">
    <source>
        <dbReference type="ARBA" id="ARBA00023170"/>
    </source>
</evidence>
<keyword evidence="6 10" id="KW-0472">Membrane</keyword>
<evidence type="ECO:0000256" key="5">
    <source>
        <dbReference type="ARBA" id="ARBA00023040"/>
    </source>
</evidence>
<dbReference type="EMBL" id="BLXT01000588">
    <property type="protein sequence ID" value="GFN78350.1"/>
    <property type="molecule type" value="Genomic_DNA"/>
</dbReference>
<feature type="region of interest" description="Disordered" evidence="9">
    <location>
        <begin position="277"/>
        <end position="326"/>
    </location>
</feature>
<feature type="compositionally biased region" description="Basic and acidic residues" evidence="9">
    <location>
        <begin position="293"/>
        <end position="304"/>
    </location>
</feature>
<keyword evidence="4 10" id="KW-1133">Transmembrane helix</keyword>
<dbReference type="CDD" id="cd00637">
    <property type="entry name" value="7tm_classA_rhodopsin-like"/>
    <property type="match status" value="2"/>
</dbReference>
<feature type="compositionally biased region" description="Polar residues" evidence="9">
    <location>
        <begin position="464"/>
        <end position="488"/>
    </location>
</feature>
<keyword evidence="13" id="KW-1185">Reference proteome</keyword>
<feature type="transmembrane region" description="Helical" evidence="10">
    <location>
        <begin position="166"/>
        <end position="189"/>
    </location>
</feature>
<feature type="transmembrane region" description="Helical" evidence="10">
    <location>
        <begin position="837"/>
        <end position="855"/>
    </location>
</feature>
<feature type="transmembrane region" description="Helical" evidence="10">
    <location>
        <begin position="59"/>
        <end position="79"/>
    </location>
</feature>
<accession>A0AAV3XSV3</accession>
<feature type="region of interest" description="Disordered" evidence="9">
    <location>
        <begin position="453"/>
        <end position="488"/>
    </location>
</feature>
<feature type="transmembrane region" description="Helical" evidence="10">
    <location>
        <begin position="85"/>
        <end position="115"/>
    </location>
</feature>
<gene>
    <name evidence="12" type="ORF">PoB_000485600</name>
</gene>
<comment type="caution">
    <text evidence="12">The sequence shown here is derived from an EMBL/GenBank/DDBJ whole genome shotgun (WGS) entry which is preliminary data.</text>
</comment>
<evidence type="ECO:0000256" key="6">
    <source>
        <dbReference type="ARBA" id="ARBA00023136"/>
    </source>
</evidence>
<dbReference type="PROSITE" id="PS50262">
    <property type="entry name" value="G_PROTEIN_RECEP_F1_2"/>
    <property type="match status" value="1"/>
</dbReference>
<evidence type="ECO:0000313" key="12">
    <source>
        <dbReference type="EMBL" id="GFN78350.1"/>
    </source>
</evidence>
<dbReference type="Pfam" id="PF00001">
    <property type="entry name" value="7tm_1"/>
    <property type="match status" value="1"/>
</dbReference>
<dbReference type="Gene3D" id="1.20.1070.10">
    <property type="entry name" value="Rhodopsin 7-helix transmembrane proteins"/>
    <property type="match status" value="2"/>
</dbReference>
<feature type="compositionally biased region" description="Low complexity" evidence="9">
    <location>
        <begin position="280"/>
        <end position="291"/>
    </location>
</feature>
<dbReference type="AlphaFoldDB" id="A0AAV3XSV3"/>
<comment type="subcellular location">
    <subcellularLocation>
        <location evidence="1">Cell membrane</location>
        <topology evidence="1">Multi-pass membrane protein</topology>
    </subcellularLocation>
</comment>
<reference evidence="12 13" key="1">
    <citation type="journal article" date="2021" name="Elife">
        <title>Chloroplast acquisition without the gene transfer in kleptoplastic sea slugs, Plakobranchus ocellatus.</title>
        <authorList>
            <person name="Maeda T."/>
            <person name="Takahashi S."/>
            <person name="Yoshida T."/>
            <person name="Shimamura S."/>
            <person name="Takaki Y."/>
            <person name="Nagai Y."/>
            <person name="Toyoda A."/>
            <person name="Suzuki Y."/>
            <person name="Arimoto A."/>
            <person name="Ishii H."/>
            <person name="Satoh N."/>
            <person name="Nishiyama T."/>
            <person name="Hasebe M."/>
            <person name="Maruyama T."/>
            <person name="Minagawa J."/>
            <person name="Obokata J."/>
            <person name="Shigenobu S."/>
        </authorList>
    </citation>
    <scope>NUCLEOTIDE SEQUENCE [LARGE SCALE GENOMIC DNA]</scope>
</reference>
<keyword evidence="3 10" id="KW-0812">Transmembrane</keyword>
<feature type="region of interest" description="Disordered" evidence="9">
    <location>
        <begin position="791"/>
        <end position="821"/>
    </location>
</feature>
<feature type="compositionally biased region" description="Polar residues" evidence="9">
    <location>
        <begin position="791"/>
        <end position="812"/>
    </location>
</feature>
<feature type="compositionally biased region" description="Polar residues" evidence="9">
    <location>
        <begin position="305"/>
        <end position="326"/>
    </location>
</feature>
<evidence type="ECO:0000259" key="11">
    <source>
        <dbReference type="PROSITE" id="PS50262"/>
    </source>
</evidence>
<evidence type="ECO:0000313" key="13">
    <source>
        <dbReference type="Proteomes" id="UP000735302"/>
    </source>
</evidence>
<evidence type="ECO:0000256" key="2">
    <source>
        <dbReference type="ARBA" id="ARBA00022475"/>
    </source>
</evidence>
<feature type="transmembrane region" description="Helical" evidence="10">
    <location>
        <begin position="28"/>
        <end position="47"/>
    </location>
</feature>
<dbReference type="InterPro" id="IPR017452">
    <property type="entry name" value="GPCR_Rhodpsn_7TM"/>
</dbReference>
<keyword evidence="7" id="KW-0675">Receptor</keyword>
<organism evidence="12 13">
    <name type="scientific">Plakobranchus ocellatus</name>
    <dbReference type="NCBI Taxonomy" id="259542"/>
    <lineage>
        <taxon>Eukaryota</taxon>
        <taxon>Metazoa</taxon>
        <taxon>Spiralia</taxon>
        <taxon>Lophotrochozoa</taxon>
        <taxon>Mollusca</taxon>
        <taxon>Gastropoda</taxon>
        <taxon>Heterobranchia</taxon>
        <taxon>Euthyneura</taxon>
        <taxon>Panpulmonata</taxon>
        <taxon>Sacoglossa</taxon>
        <taxon>Placobranchoidea</taxon>
        <taxon>Plakobranchidae</taxon>
        <taxon>Plakobranchus</taxon>
    </lineage>
</organism>
<dbReference type="InterPro" id="IPR000276">
    <property type="entry name" value="GPCR_Rhodpsn"/>
</dbReference>
<dbReference type="PRINTS" id="PR00237">
    <property type="entry name" value="GPCRRHODOPSN"/>
</dbReference>
<dbReference type="PANTHER" id="PTHR24249">
    <property type="entry name" value="HISTAMINE RECEPTOR-RELATED G-PROTEIN COUPLED RECEPTOR"/>
    <property type="match status" value="1"/>
</dbReference>
<keyword evidence="2" id="KW-1003">Cell membrane</keyword>
<dbReference type="GO" id="GO:0005886">
    <property type="term" value="C:plasma membrane"/>
    <property type="evidence" value="ECO:0007669"/>
    <property type="project" value="UniProtKB-SubCell"/>
</dbReference>
<feature type="domain" description="G-protein coupled receptors family 1 profile" evidence="11">
    <location>
        <begin position="37"/>
        <end position="142"/>
    </location>
</feature>
<dbReference type="InterPro" id="IPR050569">
    <property type="entry name" value="TAAR"/>
</dbReference>
<keyword evidence="5" id="KW-0297">G-protein coupled receptor</keyword>
<evidence type="ECO:0000256" key="1">
    <source>
        <dbReference type="ARBA" id="ARBA00004651"/>
    </source>
</evidence>
<name>A0AAV3XSV3_9GAST</name>
<evidence type="ECO:0000256" key="4">
    <source>
        <dbReference type="ARBA" id="ARBA00022989"/>
    </source>
</evidence>
<feature type="compositionally biased region" description="Basic and acidic residues" evidence="9">
    <location>
        <begin position="453"/>
        <end position="463"/>
    </location>
</feature>
<evidence type="ECO:0000256" key="3">
    <source>
        <dbReference type="ARBA" id="ARBA00022692"/>
    </source>
</evidence>
<dbReference type="GO" id="GO:0004930">
    <property type="term" value="F:G protein-coupled receptor activity"/>
    <property type="evidence" value="ECO:0007669"/>
    <property type="project" value="UniProtKB-KW"/>
</dbReference>
<feature type="transmembrane region" description="Helical" evidence="10">
    <location>
        <begin position="875"/>
        <end position="896"/>
    </location>
</feature>
<sequence length="910" mass="101899">MNMSTSSPGNVTSEIPFLIRSEIHMRNILLGVIGMILNAAAILFMSLSQHVRPTLKMALVSMSLNDLLMMLNVTVWGFGFECWHILYIITTSVIVSYLTTSVLALHNYVAVFYPLRCRQILSMGRSLAILVFCWLSGHLIGLTCLGVQMPADVACFVLTVMPRPGIVAVCSVCFACCCLVTFMSIRVLICIRSKFRIQNNGSTITKRMQSEDQCPPCLPEGPAMTDAASSSNKNKVCLWSTRNSSVSPVSEYTLSSSKQYEPHSIITFVSPRLIEESDSENSSTKKSVSSKNCQDEKSEGDFHRTSSCAYPTSQTTSEFSPGPSSEGVSYPILKSRELHGSHGLISNRSSQAKNDISTQAYAFNITRTKQRERFSNSKYLEVPNQRSLKPKCEYYLDACDTANITCARHKRKIYRTTEIPRLLNTGQIVRMPNHWRKRHEQKIVFGIENEKESLSKTDEEHNSNHTSPLNQQFDTETGSGESNLMPNKSDTIKHINTVVRLFFNTGCHDKDIKSSYTFSHQQGSSSRVSSNSKKREYLFVNPAYHEGSCVEKDSAKEKTPHICQQATAQITTPPNESANPLQCQNNTPYVWPKHCISKDVEKFENKATTESNLPNMIKRGGNSIYASSTSNQNESKCHPDPRTDSLGCSANIVRNNIDFKKEKEFVLYDKNVSKISHTLAKTNDLGMAGAECSSKMTSTPTSNSSNISQGLFRSLENDIVVVDDCNEVGTSLNPISPQKTVHEKTEAFNRSHNDFTGFHSPEMHAKEGHMHLDEHTCVAVNAINSSLPDELTTAEQSQPAKSLTFEAASSTSRTERRTEAMCKSAETQSHWRHRTQYTILILCSWCCFLTLPYIVYGSYVAIWEEERLAFSTSGIGMFCSTLVGLNCITNPLLYAWRFVEWRAIWRRIVS</sequence>
<evidence type="ECO:0000256" key="9">
    <source>
        <dbReference type="SAM" id="MobiDB-lite"/>
    </source>
</evidence>
<evidence type="ECO:0000256" key="10">
    <source>
        <dbReference type="SAM" id="Phobius"/>
    </source>
</evidence>
<feature type="transmembrane region" description="Helical" evidence="10">
    <location>
        <begin position="127"/>
        <end position="151"/>
    </location>
</feature>
<protein>
    <recommendedName>
        <fullName evidence="11">G-protein coupled receptors family 1 profile domain-containing protein</fullName>
    </recommendedName>
</protein>
<dbReference type="SUPFAM" id="SSF81321">
    <property type="entry name" value="Family A G protein-coupled receptor-like"/>
    <property type="match status" value="2"/>
</dbReference>
<evidence type="ECO:0000256" key="8">
    <source>
        <dbReference type="ARBA" id="ARBA00023224"/>
    </source>
</evidence>
<proteinExistence type="predicted"/>
<keyword evidence="8" id="KW-0807">Transducer</keyword>